<keyword evidence="3" id="KW-1185">Reference proteome</keyword>
<protein>
    <submittedName>
        <fullName evidence="2">MarR family transcriptional regulator</fullName>
    </submittedName>
</protein>
<dbReference type="InterPro" id="IPR036388">
    <property type="entry name" value="WH-like_DNA-bd_sf"/>
</dbReference>
<dbReference type="InterPro" id="IPR039422">
    <property type="entry name" value="MarR/SlyA-like"/>
</dbReference>
<dbReference type="PANTHER" id="PTHR33164">
    <property type="entry name" value="TRANSCRIPTIONAL REGULATOR, MARR FAMILY"/>
    <property type="match status" value="1"/>
</dbReference>
<dbReference type="OrthoDB" id="122135at2"/>
<evidence type="ECO:0000313" key="3">
    <source>
        <dbReference type="Proteomes" id="UP000247792"/>
    </source>
</evidence>
<organism evidence="2 3">
    <name type="scientific">Undibacterium pigrum</name>
    <dbReference type="NCBI Taxonomy" id="401470"/>
    <lineage>
        <taxon>Bacteria</taxon>
        <taxon>Pseudomonadati</taxon>
        <taxon>Pseudomonadota</taxon>
        <taxon>Betaproteobacteria</taxon>
        <taxon>Burkholderiales</taxon>
        <taxon>Oxalobacteraceae</taxon>
        <taxon>Undibacterium</taxon>
    </lineage>
</organism>
<dbReference type="InterPro" id="IPR000835">
    <property type="entry name" value="HTH_MarR-typ"/>
</dbReference>
<dbReference type="SUPFAM" id="SSF46785">
    <property type="entry name" value="Winged helix' DNA-binding domain"/>
    <property type="match status" value="1"/>
</dbReference>
<proteinExistence type="predicted"/>
<gene>
    <name evidence="2" type="ORF">DFR42_104198</name>
</gene>
<dbReference type="InterPro" id="IPR036390">
    <property type="entry name" value="WH_DNA-bd_sf"/>
</dbReference>
<accession>A0A318J9K1</accession>
<sequence>MQENTDLGVLLNLAFGSFKEQLHQHLAEQGYADIGSSFGYVFRLLKNNPQNLKQVADSLAMTPQGALKIINDMVQKAYVQREDDVNDARVRLLHLTPRALALMEVAQAFHREFEHRLSERLGASKVKAMRAVLEQIVADGEASADGVPKLRPL</sequence>
<dbReference type="PANTHER" id="PTHR33164:SF43">
    <property type="entry name" value="HTH-TYPE TRANSCRIPTIONAL REPRESSOR YETL"/>
    <property type="match status" value="1"/>
</dbReference>
<dbReference type="GO" id="GO:0006950">
    <property type="term" value="P:response to stress"/>
    <property type="evidence" value="ECO:0007669"/>
    <property type="project" value="TreeGrafter"/>
</dbReference>
<dbReference type="AlphaFoldDB" id="A0A318J9K1"/>
<dbReference type="SMART" id="SM00347">
    <property type="entry name" value="HTH_MARR"/>
    <property type="match status" value="1"/>
</dbReference>
<comment type="caution">
    <text evidence="2">The sequence shown here is derived from an EMBL/GenBank/DDBJ whole genome shotgun (WGS) entry which is preliminary data.</text>
</comment>
<evidence type="ECO:0000259" key="1">
    <source>
        <dbReference type="SMART" id="SM00347"/>
    </source>
</evidence>
<dbReference type="EMBL" id="QJKB01000004">
    <property type="protein sequence ID" value="PXX43197.1"/>
    <property type="molecule type" value="Genomic_DNA"/>
</dbReference>
<dbReference type="GO" id="GO:0003700">
    <property type="term" value="F:DNA-binding transcription factor activity"/>
    <property type="evidence" value="ECO:0007669"/>
    <property type="project" value="InterPro"/>
</dbReference>
<dbReference type="Gene3D" id="1.10.10.10">
    <property type="entry name" value="Winged helix-like DNA-binding domain superfamily/Winged helix DNA-binding domain"/>
    <property type="match status" value="1"/>
</dbReference>
<name>A0A318J9K1_9BURK</name>
<feature type="domain" description="HTH marR-type" evidence="1">
    <location>
        <begin position="27"/>
        <end position="126"/>
    </location>
</feature>
<dbReference type="RefSeq" id="WP_110255739.1">
    <property type="nucleotide sequence ID" value="NZ_QJKB01000004.1"/>
</dbReference>
<dbReference type="Proteomes" id="UP000247792">
    <property type="component" value="Unassembled WGS sequence"/>
</dbReference>
<reference evidence="2 3" key="1">
    <citation type="submission" date="2018-05" db="EMBL/GenBank/DDBJ databases">
        <title>Genomic Encyclopedia of Type Strains, Phase IV (KMG-IV): sequencing the most valuable type-strain genomes for metagenomic binning, comparative biology and taxonomic classification.</title>
        <authorList>
            <person name="Goeker M."/>
        </authorList>
    </citation>
    <scope>NUCLEOTIDE SEQUENCE [LARGE SCALE GENOMIC DNA]</scope>
    <source>
        <strain evidence="2 3">DSM 19792</strain>
    </source>
</reference>
<evidence type="ECO:0000313" key="2">
    <source>
        <dbReference type="EMBL" id="PXX43197.1"/>
    </source>
</evidence>